<dbReference type="Pfam" id="PF13492">
    <property type="entry name" value="GAF_3"/>
    <property type="match status" value="1"/>
</dbReference>
<dbReference type="CDD" id="cd01987">
    <property type="entry name" value="USP_KdpD-like"/>
    <property type="match status" value="1"/>
</dbReference>
<dbReference type="PANTHER" id="PTHR45569">
    <property type="entry name" value="SENSOR PROTEIN KDPD"/>
    <property type="match status" value="1"/>
</dbReference>
<dbReference type="EMBL" id="CCMZ01000013">
    <property type="protein sequence ID" value="CDX16136.1"/>
    <property type="molecule type" value="Genomic_DNA"/>
</dbReference>
<dbReference type="Gene3D" id="3.30.565.10">
    <property type="entry name" value="Histidine kinase-like ATPase, C-terminal domain"/>
    <property type="match status" value="1"/>
</dbReference>
<comment type="subcellular location">
    <subcellularLocation>
        <location evidence="2">Membrane</location>
        <topology evidence="2">Multi-pass membrane protein</topology>
    </subcellularLocation>
</comment>
<keyword evidence="11" id="KW-0902">Two-component regulatory system</keyword>
<evidence type="ECO:0000256" key="10">
    <source>
        <dbReference type="ARBA" id="ARBA00022989"/>
    </source>
</evidence>
<dbReference type="InterPro" id="IPR003852">
    <property type="entry name" value="Sig_transdc_His_kinase_KdpD_N"/>
</dbReference>
<dbReference type="EMBL" id="CCNE01000012">
    <property type="protein sequence ID" value="CDX55195.1"/>
    <property type="molecule type" value="Genomic_DNA"/>
</dbReference>
<accession>A0A090G974</accession>
<evidence type="ECO:0000256" key="7">
    <source>
        <dbReference type="ARBA" id="ARBA00022741"/>
    </source>
</evidence>
<proteinExistence type="predicted"/>
<organism evidence="16 18">
    <name type="scientific">Mesorhizobium plurifarium</name>
    <dbReference type="NCBI Taxonomy" id="69974"/>
    <lineage>
        <taxon>Bacteria</taxon>
        <taxon>Pseudomonadati</taxon>
        <taxon>Pseudomonadota</taxon>
        <taxon>Alphaproteobacteria</taxon>
        <taxon>Hyphomicrobiales</taxon>
        <taxon>Phyllobacteriaceae</taxon>
        <taxon>Mesorhizobium</taxon>
    </lineage>
</organism>
<evidence type="ECO:0000259" key="14">
    <source>
        <dbReference type="PROSITE" id="PS50109"/>
    </source>
</evidence>
<keyword evidence="6 13" id="KW-0812">Transmembrane</keyword>
<dbReference type="CDD" id="cd00082">
    <property type="entry name" value="HisKA"/>
    <property type="match status" value="1"/>
</dbReference>
<evidence type="ECO:0000256" key="12">
    <source>
        <dbReference type="ARBA" id="ARBA00023136"/>
    </source>
</evidence>
<keyword evidence="8 16" id="KW-0418">Kinase</keyword>
<evidence type="ECO:0000256" key="4">
    <source>
        <dbReference type="ARBA" id="ARBA00022553"/>
    </source>
</evidence>
<dbReference type="Proteomes" id="UP000045285">
    <property type="component" value="Unassembled WGS sequence"/>
</dbReference>
<keyword evidence="7" id="KW-0547">Nucleotide-binding</keyword>
<dbReference type="InterPro" id="IPR003594">
    <property type="entry name" value="HATPase_dom"/>
</dbReference>
<gene>
    <name evidence="16" type="primary">kdpD</name>
    <name evidence="15" type="ORF">MPL3356_200069</name>
    <name evidence="16" type="ORF">MPL3365_20415</name>
</gene>
<evidence type="ECO:0000313" key="16">
    <source>
        <dbReference type="EMBL" id="CDX55195.1"/>
    </source>
</evidence>
<keyword evidence="12 13" id="KW-0472">Membrane</keyword>
<dbReference type="AlphaFoldDB" id="A0A090G974"/>
<dbReference type="InterPro" id="IPR038318">
    <property type="entry name" value="KdpD_sf"/>
</dbReference>
<evidence type="ECO:0000256" key="8">
    <source>
        <dbReference type="ARBA" id="ARBA00022777"/>
    </source>
</evidence>
<keyword evidence="10 13" id="KW-1133">Transmembrane helix</keyword>
<dbReference type="GO" id="GO:0000155">
    <property type="term" value="F:phosphorelay sensor kinase activity"/>
    <property type="evidence" value="ECO:0007669"/>
    <property type="project" value="InterPro"/>
</dbReference>
<evidence type="ECO:0000256" key="3">
    <source>
        <dbReference type="ARBA" id="ARBA00012438"/>
    </source>
</evidence>
<dbReference type="GO" id="GO:0005524">
    <property type="term" value="F:ATP binding"/>
    <property type="evidence" value="ECO:0007669"/>
    <property type="project" value="UniProtKB-KW"/>
</dbReference>
<evidence type="ECO:0000256" key="2">
    <source>
        <dbReference type="ARBA" id="ARBA00004141"/>
    </source>
</evidence>
<dbReference type="EC" id="2.7.13.3" evidence="3"/>
<dbReference type="InterPro" id="IPR003661">
    <property type="entry name" value="HisK_dim/P_dom"/>
</dbReference>
<dbReference type="InterPro" id="IPR014729">
    <property type="entry name" value="Rossmann-like_a/b/a_fold"/>
</dbReference>
<dbReference type="FunFam" id="3.40.50.300:FF:000483">
    <property type="entry name" value="Sensor histidine kinase KdpD"/>
    <property type="match status" value="1"/>
</dbReference>
<dbReference type="SUPFAM" id="SSF55874">
    <property type="entry name" value="ATPase domain of HSP90 chaperone/DNA topoisomerase II/histidine kinase"/>
    <property type="match status" value="1"/>
</dbReference>
<evidence type="ECO:0000256" key="9">
    <source>
        <dbReference type="ARBA" id="ARBA00022840"/>
    </source>
</evidence>
<dbReference type="Gene3D" id="3.40.50.300">
    <property type="entry name" value="P-loop containing nucleotide triphosphate hydrolases"/>
    <property type="match status" value="1"/>
</dbReference>
<feature type="domain" description="Histidine kinase" evidence="14">
    <location>
        <begin position="680"/>
        <end position="897"/>
    </location>
</feature>
<dbReference type="InterPro" id="IPR029016">
    <property type="entry name" value="GAF-like_dom_sf"/>
</dbReference>
<dbReference type="PRINTS" id="PR00344">
    <property type="entry name" value="BCTRLSENSOR"/>
</dbReference>
<evidence type="ECO:0000256" key="5">
    <source>
        <dbReference type="ARBA" id="ARBA00022679"/>
    </source>
</evidence>
<dbReference type="SUPFAM" id="SSF52402">
    <property type="entry name" value="Adenine nucleotide alpha hydrolases-like"/>
    <property type="match status" value="1"/>
</dbReference>
<dbReference type="Pfam" id="PF02702">
    <property type="entry name" value="KdpD"/>
    <property type="match status" value="1"/>
</dbReference>
<evidence type="ECO:0000313" key="15">
    <source>
        <dbReference type="EMBL" id="CDX16136.1"/>
    </source>
</evidence>
<dbReference type="SMART" id="SM00388">
    <property type="entry name" value="HisKA"/>
    <property type="match status" value="1"/>
</dbReference>
<comment type="catalytic activity">
    <reaction evidence="1">
        <text>ATP + protein L-histidine = ADP + protein N-phospho-L-histidine.</text>
        <dbReference type="EC" id="2.7.13.3"/>
    </reaction>
</comment>
<name>A0A090G974_MESPL</name>
<reference evidence="17" key="2">
    <citation type="submission" date="2014-08" db="EMBL/GenBank/DDBJ databases">
        <authorList>
            <person name="Moulin L."/>
        </authorList>
    </citation>
    <scope>NUCLEOTIDE SEQUENCE [LARGE SCALE GENOMIC DNA]</scope>
</reference>
<evidence type="ECO:0000256" key="13">
    <source>
        <dbReference type="SAM" id="Phobius"/>
    </source>
</evidence>
<dbReference type="PANTHER" id="PTHR45569:SF1">
    <property type="entry name" value="SENSOR PROTEIN KDPD"/>
    <property type="match status" value="1"/>
</dbReference>
<dbReference type="GO" id="GO:0005737">
    <property type="term" value="C:cytoplasm"/>
    <property type="evidence" value="ECO:0007669"/>
    <property type="project" value="UniProtKB-ARBA"/>
</dbReference>
<keyword evidence="9" id="KW-0067">ATP-binding</keyword>
<dbReference type="InterPro" id="IPR004358">
    <property type="entry name" value="Sig_transdc_His_kin-like_C"/>
</dbReference>
<dbReference type="Pfam" id="PF02518">
    <property type="entry name" value="HATPase_c"/>
    <property type="match status" value="1"/>
</dbReference>
<dbReference type="Gene3D" id="1.20.120.620">
    <property type="entry name" value="Backbone structure of the membrane domain of e. Coli histidine kinase receptor kdpd"/>
    <property type="match status" value="1"/>
</dbReference>
<dbReference type="SUPFAM" id="SSF47384">
    <property type="entry name" value="Homodimeric domain of signal transducing histidine kinase"/>
    <property type="match status" value="1"/>
</dbReference>
<evidence type="ECO:0000313" key="17">
    <source>
        <dbReference type="Proteomes" id="UP000045285"/>
    </source>
</evidence>
<evidence type="ECO:0000256" key="11">
    <source>
        <dbReference type="ARBA" id="ARBA00023012"/>
    </source>
</evidence>
<dbReference type="CDD" id="cd00075">
    <property type="entry name" value="HATPase"/>
    <property type="match status" value="1"/>
</dbReference>
<feature type="transmembrane region" description="Helical" evidence="13">
    <location>
        <begin position="486"/>
        <end position="504"/>
    </location>
</feature>
<dbReference type="Gene3D" id="3.40.50.620">
    <property type="entry name" value="HUPs"/>
    <property type="match status" value="1"/>
</dbReference>
<dbReference type="InterPro" id="IPR003018">
    <property type="entry name" value="GAF"/>
</dbReference>
<dbReference type="Proteomes" id="UP000046122">
    <property type="component" value="Unassembled WGS sequence"/>
</dbReference>
<dbReference type="PROSITE" id="PS50109">
    <property type="entry name" value="HIS_KIN"/>
    <property type="match status" value="1"/>
</dbReference>
<dbReference type="GO" id="GO:0005886">
    <property type="term" value="C:plasma membrane"/>
    <property type="evidence" value="ECO:0007669"/>
    <property type="project" value="TreeGrafter"/>
</dbReference>
<protein>
    <recommendedName>
        <fullName evidence="3">histidine kinase</fullName>
        <ecNumber evidence="3">2.7.13.3</ecNumber>
    </recommendedName>
</protein>
<dbReference type="InterPro" id="IPR036890">
    <property type="entry name" value="HATPase_C_sf"/>
</dbReference>
<dbReference type="InterPro" id="IPR006016">
    <property type="entry name" value="UspA"/>
</dbReference>
<dbReference type="InterPro" id="IPR027417">
    <property type="entry name" value="P-loop_NTPase"/>
</dbReference>
<dbReference type="SUPFAM" id="SSF55781">
    <property type="entry name" value="GAF domain-like"/>
    <property type="match status" value="1"/>
</dbReference>
<keyword evidence="17" id="KW-1185">Reference proteome</keyword>
<keyword evidence="4" id="KW-0597">Phosphoprotein</keyword>
<dbReference type="SMART" id="SM00387">
    <property type="entry name" value="HATPase_c"/>
    <property type="match status" value="1"/>
</dbReference>
<feature type="transmembrane region" description="Helical" evidence="13">
    <location>
        <begin position="439"/>
        <end position="466"/>
    </location>
</feature>
<dbReference type="Gene3D" id="3.30.450.40">
    <property type="match status" value="1"/>
</dbReference>
<keyword evidence="5" id="KW-0808">Transferase</keyword>
<dbReference type="InterPro" id="IPR036097">
    <property type="entry name" value="HisK_dim/P_sf"/>
</dbReference>
<sequence>MIGLMPDDRTDPENRPSPDALLEHAEREGRGRLRIFLGAAPGVGKTYEMLMAGRARRADGVDVVIGVVETHGRKETQALVDGYEVIPRRLVDYRGQTLDEMDIDAILKRHPALVLVDELAHTNAPGSRHPKRYLDVQEILAQGIDVYTTLNIQHVESLNDVVAQITRVRVRETVPDSIIDEADDIEVIDLTPDDLIKRLHDGKVYFPNTAQRAIENYFSPGNLTALRELALRRTAQRVDEQLLNHMQSHAIPGPWAAGERVLVCVDSRPGGAARIRYARRLADRLRAPWTALHVDTPRLAGLSEEDKDRLARNLRLAEQLGAEIATIPGQNVAQDIVRHATANNFTHIVIGRPTRSRWRELIEGSLTYDLIRNAGDISVHVISGAERDDDAPPARVKAAPEQKPFQIWPYLFSTAYVAGALAVSSILDQFLDVRNLASVLLLAVLTSAVTFGLWPALYACFLSALAFNFFFLEPRYTLTIRDPESIVAFTVFLVVAIIASNLTARVQRQAVAARSRARATEDIYSFSKKLAGAGTLDDVLWATAFQIASMLKVRVVLLLPENGTITVKAGYPPDDTLAEADIAAARWAWEHNRAAGRGADTLPGAKRLYLPLRTGRTAIGVVGLDNDKQGPLLTPEQQRLLDALADQAAVAIERVQLVADVDRARLAAEADRLRSALLTSISHDLKTPLAAIMGAAGTLKEFAPALPEKDRAELLSTVVSESERLNRFIANLLDMTRIESGAMEPNSALHYVGDVVGSALNRAQKITAEHRIETDIPADLPMLRLDPVLFEQALFNLLDNAAKYALPGSAIRLQAWVDSGAVILQVMDEGPGIPPDDLERIFDTFYRVRKRDQVRAGTGLGLSISRGFIEAMGGTVAAANRTDRSGAIFTIRMPVPAELPALGAPLTDDAA</sequence>
<evidence type="ECO:0000256" key="1">
    <source>
        <dbReference type="ARBA" id="ARBA00000085"/>
    </source>
</evidence>
<dbReference type="InterPro" id="IPR052023">
    <property type="entry name" value="Histidine_kinase_KdpD"/>
</dbReference>
<dbReference type="STRING" id="69974.MPLDJ20_60673"/>
<evidence type="ECO:0000256" key="6">
    <source>
        <dbReference type="ARBA" id="ARBA00022692"/>
    </source>
</evidence>
<dbReference type="InterPro" id="IPR005467">
    <property type="entry name" value="His_kinase_dom"/>
</dbReference>
<reference evidence="16 18" key="1">
    <citation type="submission" date="2014-08" db="EMBL/GenBank/DDBJ databases">
        <authorList>
            <person name="Moulin Lionel"/>
        </authorList>
    </citation>
    <scope>NUCLEOTIDE SEQUENCE [LARGE SCALE GENOMIC DNA]</scope>
</reference>
<evidence type="ECO:0000313" key="18">
    <source>
        <dbReference type="Proteomes" id="UP000046122"/>
    </source>
</evidence>
<dbReference type="Pfam" id="PF00582">
    <property type="entry name" value="Usp"/>
    <property type="match status" value="1"/>
</dbReference>
<dbReference type="InterPro" id="IPR025201">
    <property type="entry name" value="KdpD_TM"/>
</dbReference>
<dbReference type="Pfam" id="PF13493">
    <property type="entry name" value="DUF4118"/>
    <property type="match status" value="1"/>
</dbReference>
<dbReference type="Gene3D" id="1.10.287.130">
    <property type="match status" value="1"/>
</dbReference>
<dbReference type="Pfam" id="PF00512">
    <property type="entry name" value="HisKA"/>
    <property type="match status" value="1"/>
</dbReference>